<dbReference type="EMBL" id="CAJOAY010007354">
    <property type="protein sequence ID" value="CAF4164099.1"/>
    <property type="molecule type" value="Genomic_DNA"/>
</dbReference>
<sequence>VVERGLINLRTSHIGLNNEKFLNGAKNIHNTISVVSKYHHFLIQPLVEKDLYEWLYAFDPLVAGQIKSCLSDKRSKKISF</sequence>
<reference evidence="1" key="1">
    <citation type="submission" date="2021-02" db="EMBL/GenBank/DDBJ databases">
        <authorList>
            <person name="Nowell W R."/>
        </authorList>
    </citation>
    <scope>NUCLEOTIDE SEQUENCE</scope>
</reference>
<protein>
    <submittedName>
        <fullName evidence="1">Uncharacterized protein</fullName>
    </submittedName>
</protein>
<evidence type="ECO:0000313" key="2">
    <source>
        <dbReference type="Proteomes" id="UP000663881"/>
    </source>
</evidence>
<name>A0A819Z3X9_9BILA</name>
<dbReference type="AlphaFoldDB" id="A0A819Z3X9"/>
<organism evidence="1 2">
    <name type="scientific">Adineta steineri</name>
    <dbReference type="NCBI Taxonomy" id="433720"/>
    <lineage>
        <taxon>Eukaryota</taxon>
        <taxon>Metazoa</taxon>
        <taxon>Spiralia</taxon>
        <taxon>Gnathifera</taxon>
        <taxon>Rotifera</taxon>
        <taxon>Eurotatoria</taxon>
        <taxon>Bdelloidea</taxon>
        <taxon>Adinetida</taxon>
        <taxon>Adinetidae</taxon>
        <taxon>Adineta</taxon>
    </lineage>
</organism>
<feature type="non-terminal residue" evidence="1">
    <location>
        <position position="1"/>
    </location>
</feature>
<evidence type="ECO:0000313" key="1">
    <source>
        <dbReference type="EMBL" id="CAF4164099.1"/>
    </source>
</evidence>
<dbReference type="Proteomes" id="UP000663881">
    <property type="component" value="Unassembled WGS sequence"/>
</dbReference>
<proteinExistence type="predicted"/>
<gene>
    <name evidence="1" type="ORF">OKA104_LOCUS38970</name>
</gene>
<accession>A0A819Z3X9</accession>
<comment type="caution">
    <text evidence="1">The sequence shown here is derived from an EMBL/GenBank/DDBJ whole genome shotgun (WGS) entry which is preliminary data.</text>
</comment>